<dbReference type="RefSeq" id="WP_230734613.1">
    <property type="nucleotide sequence ID" value="NZ_JAJNDB010000002.1"/>
</dbReference>
<comment type="caution">
    <text evidence="2">The sequence shown here is derived from an EMBL/GenBank/DDBJ whole genome shotgun (WGS) entry which is preliminary data.</text>
</comment>
<evidence type="ECO:0000313" key="2">
    <source>
        <dbReference type="EMBL" id="MCD2194549.1"/>
    </source>
</evidence>
<organism evidence="2 3">
    <name type="scientific">Actinomycetospora endophytica</name>
    <dbReference type="NCBI Taxonomy" id="2291215"/>
    <lineage>
        <taxon>Bacteria</taxon>
        <taxon>Bacillati</taxon>
        <taxon>Actinomycetota</taxon>
        <taxon>Actinomycetes</taxon>
        <taxon>Pseudonocardiales</taxon>
        <taxon>Pseudonocardiaceae</taxon>
        <taxon>Actinomycetospora</taxon>
    </lineage>
</organism>
<feature type="transmembrane region" description="Helical" evidence="1">
    <location>
        <begin position="247"/>
        <end position="266"/>
    </location>
</feature>
<dbReference type="Proteomes" id="UP001199469">
    <property type="component" value="Unassembled WGS sequence"/>
</dbReference>
<evidence type="ECO:0000256" key="1">
    <source>
        <dbReference type="SAM" id="Phobius"/>
    </source>
</evidence>
<keyword evidence="1" id="KW-0472">Membrane</keyword>
<name>A0ABS8P8G8_9PSEU</name>
<dbReference type="InterPro" id="IPR037185">
    <property type="entry name" value="EmrE-like"/>
</dbReference>
<evidence type="ECO:0008006" key="4">
    <source>
        <dbReference type="Google" id="ProtNLM"/>
    </source>
</evidence>
<dbReference type="SUPFAM" id="SSF103481">
    <property type="entry name" value="Multidrug resistance efflux transporter EmrE"/>
    <property type="match status" value="1"/>
</dbReference>
<gene>
    <name evidence="2" type="ORF">LQ327_14345</name>
</gene>
<feature type="transmembrane region" description="Helical" evidence="1">
    <location>
        <begin position="131"/>
        <end position="151"/>
    </location>
</feature>
<keyword evidence="1" id="KW-1133">Transmembrane helix</keyword>
<proteinExistence type="predicted"/>
<protein>
    <recommendedName>
        <fullName evidence="4">Magnesium transporter NIPA</fullName>
    </recommendedName>
</protein>
<evidence type="ECO:0000313" key="3">
    <source>
        <dbReference type="Proteomes" id="UP001199469"/>
    </source>
</evidence>
<keyword evidence="3" id="KW-1185">Reference proteome</keyword>
<dbReference type="PANTHER" id="PTHR40761:SF1">
    <property type="entry name" value="CONSERVED INTEGRAL MEMBRANE ALANINE VALINE AND LEUCINE RICH PROTEIN-RELATED"/>
    <property type="match status" value="1"/>
</dbReference>
<dbReference type="EMBL" id="JAJNDB010000002">
    <property type="protein sequence ID" value="MCD2194549.1"/>
    <property type="molecule type" value="Genomic_DNA"/>
</dbReference>
<feature type="transmembrane region" description="Helical" evidence="1">
    <location>
        <begin position="158"/>
        <end position="181"/>
    </location>
</feature>
<sequence length="289" mass="29123">MWWGVLVALCGAVFSGTAAVVQAVAARSVPDSGRGVHVHLLLDLTRRWRFWAGLGLDLASFVATFTALRVSPVFLVQAATSANLAVTAVVARRVLGTHLGRIEKAAVVAVCAGLVVLGLFAGRQGPSHGDAALHVTLLVAVGVLAVLGWLAGRLPPRAAGAVLGLLAGCGFGLTSLASRVIDPSSVGALAADPATWVLPGAGFLAFLFYATALQRESVTAATAGTVVGQTVFPGLVGLLVLHDEVSVGTLALVGFLLTILGALTLARFGDVSEDTATPDPASPASTPGG</sequence>
<dbReference type="PANTHER" id="PTHR40761">
    <property type="entry name" value="CONSERVED INTEGRAL MEMBRANE ALANINE VALINE AND LEUCINE RICH PROTEIN-RELATED"/>
    <property type="match status" value="1"/>
</dbReference>
<accession>A0ABS8P8G8</accession>
<reference evidence="2 3" key="1">
    <citation type="submission" date="2021-11" db="EMBL/GenBank/DDBJ databases">
        <title>Draft genome sequence of Actinomycetospora sp. SF1 isolated from the rhizosphere soil.</title>
        <authorList>
            <person name="Duangmal K."/>
            <person name="Chantavorakit T."/>
        </authorList>
    </citation>
    <scope>NUCLEOTIDE SEQUENCE [LARGE SCALE GENOMIC DNA]</scope>
    <source>
        <strain evidence="2 3">TBRC 5722</strain>
    </source>
</reference>
<keyword evidence="1" id="KW-0812">Transmembrane</keyword>
<feature type="transmembrane region" description="Helical" evidence="1">
    <location>
        <begin position="220"/>
        <end position="241"/>
    </location>
</feature>
<feature type="transmembrane region" description="Helical" evidence="1">
    <location>
        <begin position="193"/>
        <end position="213"/>
    </location>
</feature>
<feature type="transmembrane region" description="Helical" evidence="1">
    <location>
        <begin position="105"/>
        <end position="125"/>
    </location>
</feature>